<dbReference type="GO" id="GO:0003677">
    <property type="term" value="F:DNA binding"/>
    <property type="evidence" value="ECO:0007669"/>
    <property type="project" value="UniProtKB-UniRule"/>
</dbReference>
<evidence type="ECO:0000256" key="12">
    <source>
        <dbReference type="HAMAP-Rule" id="MF_00983"/>
    </source>
</evidence>
<accession>A0A2N6CTW6</accession>
<dbReference type="Pfam" id="PF18319">
    <property type="entry name" value="Zn_ribbon_PriA"/>
    <property type="match status" value="1"/>
</dbReference>
<dbReference type="STRING" id="1111735.GCA_000428045_02209"/>
<feature type="binding site" evidence="12">
    <location>
        <position position="478"/>
    </location>
    <ligand>
        <name>Zn(2+)</name>
        <dbReference type="ChEBI" id="CHEBI:29105"/>
        <label>1</label>
    </ligand>
</feature>
<evidence type="ECO:0000256" key="10">
    <source>
        <dbReference type="ARBA" id="ARBA00023235"/>
    </source>
</evidence>
<feature type="binding site" evidence="12">
    <location>
        <position position="450"/>
    </location>
    <ligand>
        <name>Zn(2+)</name>
        <dbReference type="ChEBI" id="CHEBI:29105"/>
        <label>2</label>
    </ligand>
</feature>
<protein>
    <recommendedName>
        <fullName evidence="12">Replication restart protein PriA</fullName>
    </recommendedName>
    <alternativeName>
        <fullName evidence="12">ATP-dependent DNA helicase PriA</fullName>
        <ecNumber evidence="12">5.6.2.4</ecNumber>
    </alternativeName>
    <alternativeName>
        <fullName evidence="12">DNA 3'-5' helicase PriA</fullName>
    </alternativeName>
</protein>
<comment type="caution">
    <text evidence="15">The sequence shown here is derived from an EMBL/GenBank/DDBJ whole genome shotgun (WGS) entry which is preliminary data.</text>
</comment>
<dbReference type="Pfam" id="PF17764">
    <property type="entry name" value="PriA_3primeBD"/>
    <property type="match status" value="1"/>
</dbReference>
<dbReference type="SMART" id="SM00487">
    <property type="entry name" value="DEXDc"/>
    <property type="match status" value="1"/>
</dbReference>
<feature type="region of interest" description="Disordered" evidence="13">
    <location>
        <begin position="180"/>
        <end position="206"/>
    </location>
</feature>
<keyword evidence="4 12" id="KW-0547">Nucleotide-binding</keyword>
<dbReference type="GO" id="GO:1990077">
    <property type="term" value="C:primosome complex"/>
    <property type="evidence" value="ECO:0007669"/>
    <property type="project" value="UniProtKB-UniRule"/>
</dbReference>
<comment type="catalytic activity">
    <reaction evidence="12">
        <text>Couples ATP hydrolysis with the unwinding of duplex DNA by translocating in the 3'-5' direction.</text>
        <dbReference type="EC" id="5.6.2.4"/>
    </reaction>
</comment>
<dbReference type="CDD" id="cd18804">
    <property type="entry name" value="SF2_C_priA"/>
    <property type="match status" value="1"/>
</dbReference>
<evidence type="ECO:0000256" key="1">
    <source>
        <dbReference type="ARBA" id="ARBA00022515"/>
    </source>
</evidence>
<keyword evidence="2 12" id="KW-0235">DNA replication</keyword>
<dbReference type="PROSITE" id="PS51192">
    <property type="entry name" value="HELICASE_ATP_BIND_1"/>
    <property type="match status" value="1"/>
</dbReference>
<evidence type="ECO:0000256" key="11">
    <source>
        <dbReference type="ARBA" id="ARBA00048988"/>
    </source>
</evidence>
<dbReference type="HAMAP" id="MF_00983">
    <property type="entry name" value="PriA"/>
    <property type="match status" value="1"/>
</dbReference>
<reference evidence="15 16" key="1">
    <citation type="submission" date="2017-11" db="EMBL/GenBank/DDBJ databases">
        <title>Genome-resolved metagenomics identifies genetic mobility, metabolic interactions, and unexpected diversity in perchlorate-reducing communities.</title>
        <authorList>
            <person name="Barnum T.P."/>
            <person name="Figueroa I.A."/>
            <person name="Carlstrom C.I."/>
            <person name="Lucas L.N."/>
            <person name="Engelbrektson A.L."/>
            <person name="Coates J.D."/>
        </authorList>
    </citation>
    <scope>NUCLEOTIDE SEQUENCE [LARGE SCALE GENOMIC DNA]</scope>
    <source>
        <strain evidence="15">BM301</strain>
    </source>
</reference>
<dbReference type="GO" id="GO:0006310">
    <property type="term" value="P:DNA recombination"/>
    <property type="evidence" value="ECO:0007669"/>
    <property type="project" value="InterPro"/>
</dbReference>
<dbReference type="InterPro" id="IPR027417">
    <property type="entry name" value="P-loop_NTPase"/>
</dbReference>
<dbReference type="InterPro" id="IPR040498">
    <property type="entry name" value="PriA_CRR"/>
</dbReference>
<dbReference type="Gene3D" id="3.40.1440.60">
    <property type="entry name" value="PriA, 3(prime) DNA-binding domain"/>
    <property type="match status" value="1"/>
</dbReference>
<dbReference type="InterPro" id="IPR041222">
    <property type="entry name" value="PriA_3primeBD"/>
</dbReference>
<dbReference type="FunFam" id="3.40.50.300:FF:000489">
    <property type="entry name" value="Primosome assembly protein PriA"/>
    <property type="match status" value="1"/>
</dbReference>
<comment type="similarity">
    <text evidence="12">Belongs to the helicase family. PriA subfamily.</text>
</comment>
<keyword evidence="3 12" id="KW-0479">Metal-binding</keyword>
<dbReference type="SMART" id="SM00490">
    <property type="entry name" value="HELICc"/>
    <property type="match status" value="1"/>
</dbReference>
<dbReference type="NCBIfam" id="NF004065">
    <property type="entry name" value="PRK05580.1-1"/>
    <property type="match status" value="1"/>
</dbReference>
<dbReference type="GO" id="GO:0043138">
    <property type="term" value="F:3'-5' DNA helicase activity"/>
    <property type="evidence" value="ECO:0007669"/>
    <property type="project" value="UniProtKB-EC"/>
</dbReference>
<dbReference type="CDD" id="cd17929">
    <property type="entry name" value="DEXHc_priA"/>
    <property type="match status" value="1"/>
</dbReference>
<dbReference type="InterPro" id="IPR011545">
    <property type="entry name" value="DEAD/DEAH_box_helicase_dom"/>
</dbReference>
<dbReference type="NCBIfam" id="NF004067">
    <property type="entry name" value="PRK05580.1-4"/>
    <property type="match status" value="1"/>
</dbReference>
<dbReference type="FunFam" id="3.40.1440.60:FF:000001">
    <property type="entry name" value="Primosomal protein N"/>
    <property type="match status" value="1"/>
</dbReference>
<dbReference type="GO" id="GO:0005524">
    <property type="term" value="F:ATP binding"/>
    <property type="evidence" value="ECO:0007669"/>
    <property type="project" value="UniProtKB-UniRule"/>
</dbReference>
<dbReference type="NCBIfam" id="TIGR00595">
    <property type="entry name" value="priA"/>
    <property type="match status" value="1"/>
</dbReference>
<dbReference type="GO" id="GO:0006302">
    <property type="term" value="P:double-strand break repair"/>
    <property type="evidence" value="ECO:0007669"/>
    <property type="project" value="InterPro"/>
</dbReference>
<keyword evidence="8 12" id="KW-0067">ATP-binding</keyword>
<evidence type="ECO:0000313" key="16">
    <source>
        <dbReference type="Proteomes" id="UP000235015"/>
    </source>
</evidence>
<evidence type="ECO:0000313" key="15">
    <source>
        <dbReference type="EMBL" id="PLX60568.1"/>
    </source>
</evidence>
<gene>
    <name evidence="12" type="primary">priA</name>
    <name evidence="15" type="ORF">C0630_14025</name>
</gene>
<keyword evidence="9 12" id="KW-0238">DNA-binding</keyword>
<dbReference type="RefSeq" id="WP_273440156.1">
    <property type="nucleotide sequence ID" value="NZ_PKUN01000023.1"/>
</dbReference>
<feature type="binding site" evidence="12">
    <location>
        <position position="447"/>
    </location>
    <ligand>
        <name>Zn(2+)</name>
        <dbReference type="ChEBI" id="CHEBI:29105"/>
        <label>2</label>
    </ligand>
</feature>
<proteinExistence type="inferred from homology"/>
<feature type="binding site" evidence="12">
    <location>
        <position position="438"/>
    </location>
    <ligand>
        <name>Zn(2+)</name>
        <dbReference type="ChEBI" id="CHEBI:29105"/>
        <label>1</label>
    </ligand>
</feature>
<comment type="subunit">
    <text evidence="12">Component of the replication restart primosome.</text>
</comment>
<comment type="cofactor">
    <cofactor evidence="12">
        <name>Zn(2+)</name>
        <dbReference type="ChEBI" id="CHEBI:29105"/>
    </cofactor>
    <text evidence="12">Binds 2 zinc ions per subunit.</text>
</comment>
<dbReference type="Gene3D" id="3.40.50.300">
    <property type="entry name" value="P-loop containing nucleotide triphosphate hydrolases"/>
    <property type="match status" value="2"/>
</dbReference>
<feature type="binding site" evidence="12">
    <location>
        <position position="441"/>
    </location>
    <ligand>
        <name>Zn(2+)</name>
        <dbReference type="ChEBI" id="CHEBI:29105"/>
        <label>1</label>
    </ligand>
</feature>
<comment type="catalytic activity">
    <reaction evidence="11 12">
        <text>ATP + H2O = ADP + phosphate + H(+)</text>
        <dbReference type="Rhea" id="RHEA:13065"/>
        <dbReference type="ChEBI" id="CHEBI:15377"/>
        <dbReference type="ChEBI" id="CHEBI:15378"/>
        <dbReference type="ChEBI" id="CHEBI:30616"/>
        <dbReference type="ChEBI" id="CHEBI:43474"/>
        <dbReference type="ChEBI" id="CHEBI:456216"/>
        <dbReference type="EC" id="5.6.2.4"/>
    </reaction>
</comment>
<dbReference type="GO" id="GO:0006269">
    <property type="term" value="P:DNA replication, synthesis of primer"/>
    <property type="evidence" value="ECO:0007669"/>
    <property type="project" value="UniProtKB-KW"/>
</dbReference>
<dbReference type="InterPro" id="IPR001650">
    <property type="entry name" value="Helicase_C-like"/>
</dbReference>
<dbReference type="InterPro" id="IPR005259">
    <property type="entry name" value="PriA"/>
</dbReference>
<comment type="function">
    <text evidence="12">Initiates the restart of stalled replication forks, which reloads the replicative helicase on sites other than the origin of replication. Recognizes and binds to abandoned replication forks and remodels them to uncover a helicase loading site. Promotes assembly of the primosome at these replication forks.</text>
</comment>
<evidence type="ECO:0000256" key="4">
    <source>
        <dbReference type="ARBA" id="ARBA00022741"/>
    </source>
</evidence>
<evidence type="ECO:0000256" key="3">
    <source>
        <dbReference type="ARBA" id="ARBA00022723"/>
    </source>
</evidence>
<dbReference type="Proteomes" id="UP000235015">
    <property type="component" value="Unassembled WGS sequence"/>
</dbReference>
<evidence type="ECO:0000256" key="9">
    <source>
        <dbReference type="ARBA" id="ARBA00023125"/>
    </source>
</evidence>
<keyword evidence="10 12" id="KW-0413">Isomerase</keyword>
<dbReference type="GO" id="GO:0016887">
    <property type="term" value="F:ATP hydrolysis activity"/>
    <property type="evidence" value="ECO:0007669"/>
    <property type="project" value="RHEA"/>
</dbReference>
<dbReference type="GO" id="GO:0008270">
    <property type="term" value="F:zinc ion binding"/>
    <property type="evidence" value="ECO:0007669"/>
    <property type="project" value="UniProtKB-UniRule"/>
</dbReference>
<dbReference type="EMBL" id="PKUN01000023">
    <property type="protein sequence ID" value="PLX60568.1"/>
    <property type="molecule type" value="Genomic_DNA"/>
</dbReference>
<feature type="binding site" evidence="12">
    <location>
        <position position="468"/>
    </location>
    <ligand>
        <name>Zn(2+)</name>
        <dbReference type="ChEBI" id="CHEBI:29105"/>
        <label>2</label>
    </ligand>
</feature>
<organism evidence="15 16">
    <name type="scientific">Sedimenticola selenatireducens</name>
    <dbReference type="NCBI Taxonomy" id="191960"/>
    <lineage>
        <taxon>Bacteria</taxon>
        <taxon>Pseudomonadati</taxon>
        <taxon>Pseudomonadota</taxon>
        <taxon>Gammaproteobacteria</taxon>
        <taxon>Chromatiales</taxon>
        <taxon>Sedimenticolaceae</taxon>
        <taxon>Sedimenticola</taxon>
    </lineage>
</organism>
<dbReference type="EC" id="5.6.2.4" evidence="12"/>
<dbReference type="SUPFAM" id="SSF52540">
    <property type="entry name" value="P-loop containing nucleoside triphosphate hydrolases"/>
    <property type="match status" value="1"/>
</dbReference>
<dbReference type="GO" id="GO:0006270">
    <property type="term" value="P:DNA replication initiation"/>
    <property type="evidence" value="ECO:0007669"/>
    <property type="project" value="TreeGrafter"/>
</dbReference>
<dbReference type="InterPro" id="IPR041236">
    <property type="entry name" value="PriA_C"/>
</dbReference>
<dbReference type="InterPro" id="IPR014001">
    <property type="entry name" value="Helicase_ATP-bd"/>
</dbReference>
<keyword evidence="6 12" id="KW-0347">Helicase</keyword>
<evidence type="ECO:0000256" key="8">
    <source>
        <dbReference type="ARBA" id="ARBA00022840"/>
    </source>
</evidence>
<evidence type="ECO:0000256" key="2">
    <source>
        <dbReference type="ARBA" id="ARBA00022705"/>
    </source>
</evidence>
<evidence type="ECO:0000256" key="5">
    <source>
        <dbReference type="ARBA" id="ARBA00022801"/>
    </source>
</evidence>
<dbReference type="Pfam" id="PF00271">
    <property type="entry name" value="Helicase_C"/>
    <property type="match status" value="1"/>
</dbReference>
<dbReference type="PANTHER" id="PTHR30580">
    <property type="entry name" value="PRIMOSOMAL PROTEIN N"/>
    <property type="match status" value="1"/>
</dbReference>
<keyword evidence="5 12" id="KW-0378">Hydrolase</keyword>
<evidence type="ECO:0000256" key="13">
    <source>
        <dbReference type="SAM" id="MobiDB-lite"/>
    </source>
</evidence>
<evidence type="ECO:0000256" key="7">
    <source>
        <dbReference type="ARBA" id="ARBA00022833"/>
    </source>
</evidence>
<feature type="domain" description="Helicase ATP-binding" evidence="14">
    <location>
        <begin position="213"/>
        <end position="379"/>
    </location>
</feature>
<dbReference type="PANTHER" id="PTHR30580:SF0">
    <property type="entry name" value="PRIMOSOMAL PROTEIN N"/>
    <property type="match status" value="1"/>
</dbReference>
<evidence type="ECO:0000256" key="6">
    <source>
        <dbReference type="ARBA" id="ARBA00022806"/>
    </source>
</evidence>
<sequence length="733" mass="81131">MPEQRILRVAVPAPLHHCFDYLPPADLSADQLVPGVRVRVPFGRGERCGVLLELVTAEESSGRRLKPAGAVLDTVPLFSAADLALLRWAAGYYQHPIGEVFANALPVRLRRGEPQVSVLQKSWTLTALGRQQDPARLGRARKQAEVLALLQESGGSMDQAQILQVCGNCRPALQSLRQKGWIGSDEQPPGELGRAHAPTPSRLNTDQQQAVDAVESECFGAYLLDGVTGSGKTEVYLALVERMLEAGRQTLVLVPEIGLTPQLIRRFERRLGTGLAVLHSGLAAGERERAWHLARLGHAAVVLGTRSALLTPLPRLGLIVVDEEHALSFKQQDGFRYSARDLAVIRAQRTGCPVLLGSATPALETLQNARTGRYRYLRLPRRAGEAKPARMDLLDIRSVRMEAGLSPVLMQKLRETLAEGNQALLFINRRGYAPIVTCHACGWVAQCRRCDARMTLHADSRLLWCHHCGSQRRQDVKCPECGDADLRTLGQGTERVEEVLASCFPDAGIARIDRDTTRRKGSLDQLLNGIRKGKYSLLLGTQMLAKGHHFPDVTLVGILDVDQGLFGADFRAAERMAQLIIQVAGRAGRAEKPGRVLIQTRHPDHPMMQLLVRQGYAAFASEMLAEREAAVFPPFSYQALLRAEAPREAAPREFLEEACRLAETLAQGRVELWGPVPAPMERRAGRFRAHLLLQSNQRADLQRLLTHWVRQLAALKSARRVRWSIDVDPQEMF</sequence>
<keyword evidence="7 12" id="KW-0862">Zinc</keyword>
<dbReference type="InterPro" id="IPR042115">
    <property type="entry name" value="PriA_3primeBD_sf"/>
</dbReference>
<keyword evidence="1 12" id="KW-0639">Primosome</keyword>
<evidence type="ECO:0000259" key="14">
    <source>
        <dbReference type="PROSITE" id="PS51192"/>
    </source>
</evidence>
<feature type="binding site" evidence="12">
    <location>
        <position position="465"/>
    </location>
    <ligand>
        <name>Zn(2+)</name>
        <dbReference type="ChEBI" id="CHEBI:29105"/>
        <label>2</label>
    </ligand>
</feature>
<dbReference type="Pfam" id="PF18074">
    <property type="entry name" value="PriA_C"/>
    <property type="match status" value="1"/>
</dbReference>
<dbReference type="AlphaFoldDB" id="A0A2N6CTW6"/>
<feature type="binding site" evidence="12">
    <location>
        <position position="481"/>
    </location>
    <ligand>
        <name>Zn(2+)</name>
        <dbReference type="ChEBI" id="CHEBI:29105"/>
        <label>1</label>
    </ligand>
</feature>
<name>A0A2N6CTW6_9GAMM</name>
<dbReference type="Pfam" id="PF00270">
    <property type="entry name" value="DEAD"/>
    <property type="match status" value="1"/>
</dbReference>